<dbReference type="GO" id="GO:0008206">
    <property type="term" value="P:bile acid metabolic process"/>
    <property type="evidence" value="ECO:0007669"/>
    <property type="project" value="UniProtKB-ARBA"/>
</dbReference>
<dbReference type="GO" id="GO:0016616">
    <property type="term" value="F:oxidoreductase activity, acting on the CH-OH group of donors, NAD or NADP as acceptor"/>
    <property type="evidence" value="ECO:0007669"/>
    <property type="project" value="TreeGrafter"/>
</dbReference>
<dbReference type="PANTHER" id="PTHR42760">
    <property type="entry name" value="SHORT-CHAIN DEHYDROGENASES/REDUCTASES FAMILY MEMBER"/>
    <property type="match status" value="1"/>
</dbReference>
<dbReference type="EMBL" id="JMIR01000011">
    <property type="protein sequence ID" value="KEO83483.1"/>
    <property type="molecule type" value="Genomic_DNA"/>
</dbReference>
<keyword evidence="2" id="KW-0560">Oxidoreductase</keyword>
<comment type="caution">
    <text evidence="3">The sequence shown here is derived from an EMBL/GenBank/DDBJ whole genome shotgun (WGS) entry which is preliminary data.</text>
</comment>
<reference evidence="3 4" key="1">
    <citation type="journal article" date="2013" name="Int. J. Syst. Evol. Microbiol.">
        <title>Tumebacillus flagellatus sp. nov., an alpha-amylase/pullulanase-producing bacterium isolated from cassava wastewater.</title>
        <authorList>
            <person name="Wang Q."/>
            <person name="Xie N."/>
            <person name="Qin Y."/>
            <person name="Shen N."/>
            <person name="Zhu J."/>
            <person name="Mi H."/>
            <person name="Huang R."/>
        </authorList>
    </citation>
    <scope>NUCLEOTIDE SEQUENCE [LARGE SCALE GENOMIC DNA]</scope>
    <source>
        <strain evidence="3 4">GST4</strain>
    </source>
</reference>
<dbReference type="PRINTS" id="PR00081">
    <property type="entry name" value="GDHRDH"/>
</dbReference>
<accession>A0A074LU83</accession>
<dbReference type="PRINTS" id="PR00080">
    <property type="entry name" value="SDRFAMILY"/>
</dbReference>
<dbReference type="eggNOG" id="COG1028">
    <property type="taxonomic scope" value="Bacteria"/>
</dbReference>
<dbReference type="SUPFAM" id="SSF51735">
    <property type="entry name" value="NAD(P)-binding Rossmann-fold domains"/>
    <property type="match status" value="1"/>
</dbReference>
<dbReference type="InterPro" id="IPR002347">
    <property type="entry name" value="SDR_fam"/>
</dbReference>
<dbReference type="InterPro" id="IPR020904">
    <property type="entry name" value="Sc_DH/Rdtase_CS"/>
</dbReference>
<dbReference type="STRING" id="1157490.EL26_09710"/>
<evidence type="ECO:0000313" key="4">
    <source>
        <dbReference type="Proteomes" id="UP000027931"/>
    </source>
</evidence>
<protein>
    <submittedName>
        <fullName evidence="3">3-ketoacyl-ACP reductase</fullName>
    </submittedName>
</protein>
<dbReference type="InterPro" id="IPR036291">
    <property type="entry name" value="NAD(P)-bd_dom_sf"/>
</dbReference>
<dbReference type="AlphaFoldDB" id="A0A074LU83"/>
<evidence type="ECO:0000256" key="2">
    <source>
        <dbReference type="ARBA" id="ARBA00023002"/>
    </source>
</evidence>
<name>A0A074LU83_9BACL</name>
<gene>
    <name evidence="3" type="ORF">EL26_09710</name>
</gene>
<dbReference type="RefSeq" id="WP_038087235.1">
    <property type="nucleotide sequence ID" value="NZ_JMIR01000011.1"/>
</dbReference>
<dbReference type="Pfam" id="PF13561">
    <property type="entry name" value="adh_short_C2"/>
    <property type="match status" value="1"/>
</dbReference>
<sequence length="258" mass="27790">MANSPNPVLKTALVTGAGNGIGRGVAHAYAAAGYRVVVVDLDGTRAENTLAEIRQAHPEIGAASLAVQVDVRRPEEITALFSNVRETCGRLDVLINNAGISRWKSPYELTVDEWDDVLHTNLRSAFLCAREAAKLMKEQEGGGKIVNMASTRALQSEPNTEAYAASKGGLLALTHALAVSLGPDSIHVNCISPGWIQTADYDQLRLEDHTQHPSGRVGTPDDIARACLFLTDERNDFITGVNLVVDGGMTRKMIYLED</sequence>
<organism evidence="3 4">
    <name type="scientific">Tumebacillus flagellatus</name>
    <dbReference type="NCBI Taxonomy" id="1157490"/>
    <lineage>
        <taxon>Bacteria</taxon>
        <taxon>Bacillati</taxon>
        <taxon>Bacillota</taxon>
        <taxon>Bacilli</taxon>
        <taxon>Bacillales</taxon>
        <taxon>Alicyclobacillaceae</taxon>
        <taxon>Tumebacillus</taxon>
    </lineage>
</organism>
<dbReference type="NCBIfam" id="NF005559">
    <property type="entry name" value="PRK07231.1"/>
    <property type="match status" value="1"/>
</dbReference>
<dbReference type="Gene3D" id="3.40.50.720">
    <property type="entry name" value="NAD(P)-binding Rossmann-like Domain"/>
    <property type="match status" value="1"/>
</dbReference>
<dbReference type="PROSITE" id="PS00061">
    <property type="entry name" value="ADH_SHORT"/>
    <property type="match status" value="1"/>
</dbReference>
<evidence type="ECO:0000256" key="1">
    <source>
        <dbReference type="ARBA" id="ARBA00006484"/>
    </source>
</evidence>
<dbReference type="OrthoDB" id="125587at2"/>
<dbReference type="FunFam" id="3.40.50.720:FF:000084">
    <property type="entry name" value="Short-chain dehydrogenase reductase"/>
    <property type="match status" value="1"/>
</dbReference>
<keyword evidence="4" id="KW-1185">Reference proteome</keyword>
<evidence type="ECO:0000313" key="3">
    <source>
        <dbReference type="EMBL" id="KEO83483.1"/>
    </source>
</evidence>
<dbReference type="PANTHER" id="PTHR42760:SF115">
    <property type="entry name" value="3-OXOACYL-[ACYL-CARRIER-PROTEIN] REDUCTASE FABG"/>
    <property type="match status" value="1"/>
</dbReference>
<dbReference type="Proteomes" id="UP000027931">
    <property type="component" value="Unassembled WGS sequence"/>
</dbReference>
<comment type="similarity">
    <text evidence="1">Belongs to the short-chain dehydrogenases/reductases (SDR) family.</text>
</comment>
<proteinExistence type="inferred from homology"/>